<feature type="transmembrane region" description="Helical" evidence="1">
    <location>
        <begin position="7"/>
        <end position="33"/>
    </location>
</feature>
<evidence type="ECO:0000256" key="1">
    <source>
        <dbReference type="SAM" id="Phobius"/>
    </source>
</evidence>
<name>A0A8H4PK16_9HYPO</name>
<reference evidence="2 3" key="1">
    <citation type="submission" date="2020-01" db="EMBL/GenBank/DDBJ databases">
        <title>Identification and distribution of gene clusters putatively required for synthesis of sphingolipid metabolism inhibitors in phylogenetically diverse species of the filamentous fungus Fusarium.</title>
        <authorList>
            <person name="Kim H.-S."/>
            <person name="Busman M."/>
            <person name="Brown D.W."/>
            <person name="Divon H."/>
            <person name="Uhlig S."/>
            <person name="Proctor R.H."/>
        </authorList>
    </citation>
    <scope>NUCLEOTIDE SEQUENCE [LARGE SCALE GENOMIC DNA]</scope>
    <source>
        <strain evidence="2 3">NRRL 20459</strain>
    </source>
</reference>
<keyword evidence="1" id="KW-0812">Transmembrane</keyword>
<dbReference type="EMBL" id="JAADYS010000854">
    <property type="protein sequence ID" value="KAF4466577.1"/>
    <property type="molecule type" value="Genomic_DNA"/>
</dbReference>
<evidence type="ECO:0000313" key="3">
    <source>
        <dbReference type="Proteomes" id="UP000554235"/>
    </source>
</evidence>
<keyword evidence="3" id="KW-1185">Reference proteome</keyword>
<organism evidence="2 3">
    <name type="scientific">Fusarium albosuccineum</name>
    <dbReference type="NCBI Taxonomy" id="1237068"/>
    <lineage>
        <taxon>Eukaryota</taxon>
        <taxon>Fungi</taxon>
        <taxon>Dikarya</taxon>
        <taxon>Ascomycota</taxon>
        <taxon>Pezizomycotina</taxon>
        <taxon>Sordariomycetes</taxon>
        <taxon>Hypocreomycetidae</taxon>
        <taxon>Hypocreales</taxon>
        <taxon>Nectriaceae</taxon>
        <taxon>Fusarium</taxon>
        <taxon>Fusarium decemcellulare species complex</taxon>
    </lineage>
</organism>
<comment type="caution">
    <text evidence="2">The sequence shown here is derived from an EMBL/GenBank/DDBJ whole genome shotgun (WGS) entry which is preliminary data.</text>
</comment>
<protein>
    <submittedName>
        <fullName evidence="2">Uncharacterized protein</fullName>
    </submittedName>
</protein>
<dbReference type="OrthoDB" id="3597048at2759"/>
<feature type="transmembrane region" description="Helical" evidence="1">
    <location>
        <begin position="69"/>
        <end position="88"/>
    </location>
</feature>
<gene>
    <name evidence="2" type="ORF">FALBO_6557</name>
</gene>
<sequence length="226" mass="25149">MFKARPALYVALGLLMVVAIIELSFISAMVGWLHHTATGSFAFQYRGSRNDLKGEPMNFITDQGHTSNGAAGTAFVLIGLGGIITLFLRSRPNPSKFSILLHYVWLVTNVLSLLLVLSALIYTFVVTNDHNGQRIDPSVAAGLDDGEKYSLQSWTPQNWYSAVLKLDLSDSDVRSDINSHLRIMRGWQYNLIPFFIVHLVETTLALLDGMQRRKEVPTTVTHKSSV</sequence>
<keyword evidence="1" id="KW-0472">Membrane</keyword>
<dbReference type="AlphaFoldDB" id="A0A8H4PK16"/>
<dbReference type="Proteomes" id="UP000554235">
    <property type="component" value="Unassembled WGS sequence"/>
</dbReference>
<feature type="transmembrane region" description="Helical" evidence="1">
    <location>
        <begin position="187"/>
        <end position="207"/>
    </location>
</feature>
<proteinExistence type="predicted"/>
<keyword evidence="1" id="KW-1133">Transmembrane helix</keyword>
<feature type="transmembrane region" description="Helical" evidence="1">
    <location>
        <begin position="100"/>
        <end position="125"/>
    </location>
</feature>
<accession>A0A8H4PK16</accession>
<evidence type="ECO:0000313" key="2">
    <source>
        <dbReference type="EMBL" id="KAF4466577.1"/>
    </source>
</evidence>